<keyword evidence="4" id="KW-1185">Reference proteome</keyword>
<name>A0A5D2U301_GOSMU</name>
<dbReference type="Pfam" id="PF13334">
    <property type="entry name" value="DUF4094"/>
    <property type="match status" value="1"/>
</dbReference>
<gene>
    <name evidence="3" type="ORF">E1A91_D08G280100v1</name>
</gene>
<feature type="chain" id="PRO_5022691470" description="DUF4094 domain-containing protein" evidence="1">
    <location>
        <begin position="23"/>
        <end position="90"/>
    </location>
</feature>
<evidence type="ECO:0000313" key="4">
    <source>
        <dbReference type="Proteomes" id="UP000323597"/>
    </source>
</evidence>
<dbReference type="AlphaFoldDB" id="A0A5D2U301"/>
<keyword evidence="1" id="KW-0732">Signal</keyword>
<dbReference type="EMBL" id="CM017656">
    <property type="protein sequence ID" value="TYI71240.1"/>
    <property type="molecule type" value="Genomic_DNA"/>
</dbReference>
<feature type="signal peptide" evidence="1">
    <location>
        <begin position="1"/>
        <end position="22"/>
    </location>
</feature>
<proteinExistence type="predicted"/>
<organism evidence="3 4">
    <name type="scientific">Gossypium mustelinum</name>
    <name type="common">Cotton</name>
    <name type="synonym">Gossypium caicoense</name>
    <dbReference type="NCBI Taxonomy" id="34275"/>
    <lineage>
        <taxon>Eukaryota</taxon>
        <taxon>Viridiplantae</taxon>
        <taxon>Streptophyta</taxon>
        <taxon>Embryophyta</taxon>
        <taxon>Tracheophyta</taxon>
        <taxon>Spermatophyta</taxon>
        <taxon>Magnoliopsida</taxon>
        <taxon>eudicotyledons</taxon>
        <taxon>Gunneridae</taxon>
        <taxon>Pentapetalae</taxon>
        <taxon>rosids</taxon>
        <taxon>malvids</taxon>
        <taxon>Malvales</taxon>
        <taxon>Malvaceae</taxon>
        <taxon>Malvoideae</taxon>
        <taxon>Gossypium</taxon>
    </lineage>
</organism>
<evidence type="ECO:0000259" key="2">
    <source>
        <dbReference type="Pfam" id="PF13334"/>
    </source>
</evidence>
<accession>A0A5D2U301</accession>
<evidence type="ECO:0000313" key="3">
    <source>
        <dbReference type="EMBL" id="TYI71240.1"/>
    </source>
</evidence>
<reference evidence="3 4" key="1">
    <citation type="submission" date="2019-07" db="EMBL/GenBank/DDBJ databases">
        <title>WGS assembly of Gossypium mustelinum.</title>
        <authorList>
            <person name="Chen Z.J."/>
            <person name="Sreedasyam A."/>
            <person name="Ando A."/>
            <person name="Song Q."/>
            <person name="De L."/>
            <person name="Hulse-Kemp A."/>
            <person name="Ding M."/>
            <person name="Ye W."/>
            <person name="Kirkbride R."/>
            <person name="Jenkins J."/>
            <person name="Plott C."/>
            <person name="Lovell J."/>
            <person name="Lin Y.-M."/>
            <person name="Vaughn R."/>
            <person name="Liu B."/>
            <person name="Li W."/>
            <person name="Simpson S."/>
            <person name="Scheffler B."/>
            <person name="Saski C."/>
            <person name="Grover C."/>
            <person name="Hu G."/>
            <person name="Conover J."/>
            <person name="Carlson J."/>
            <person name="Shu S."/>
            <person name="Boston L."/>
            <person name="Williams M."/>
            <person name="Peterson D."/>
            <person name="Mcgee K."/>
            <person name="Jones D."/>
            <person name="Wendel J."/>
            <person name="Stelly D."/>
            <person name="Grimwood J."/>
            <person name="Schmutz J."/>
        </authorList>
    </citation>
    <scope>NUCLEOTIDE SEQUENCE [LARGE SCALE GENOMIC DNA]</scope>
    <source>
        <strain evidence="3">1408120.09</strain>
    </source>
</reference>
<evidence type="ECO:0000256" key="1">
    <source>
        <dbReference type="SAM" id="SignalP"/>
    </source>
</evidence>
<feature type="domain" description="DUF4094" evidence="2">
    <location>
        <begin position="7"/>
        <end position="43"/>
    </location>
</feature>
<dbReference type="Proteomes" id="UP000323597">
    <property type="component" value="Chromosome D08"/>
</dbReference>
<dbReference type="InterPro" id="IPR025298">
    <property type="entry name" value="DUF4094"/>
</dbReference>
<protein>
    <recommendedName>
        <fullName evidence="2">DUF4094 domain-containing protein</fullName>
    </recommendedName>
</protein>
<sequence length="90" mass="10318">MRGKAVSGKAILVLCLASFLAGSLITSRTWTSQSHNNNHPIVNHVTASNKLGEFDHKLRVCYIQLDFICKVTNYTILKFRDEEVYFWDQN</sequence>